<dbReference type="PANTHER" id="PTHR43301:SF3">
    <property type="entry name" value="ARABINAN ENDO-1,5-ALPHA-L-ARABINOSIDASE A-RELATED"/>
    <property type="match status" value="1"/>
</dbReference>
<dbReference type="Gene3D" id="2.115.10.20">
    <property type="entry name" value="Glycosyl hydrolase domain, family 43"/>
    <property type="match status" value="1"/>
</dbReference>
<dbReference type="GO" id="GO:0005975">
    <property type="term" value="P:carbohydrate metabolic process"/>
    <property type="evidence" value="ECO:0007669"/>
    <property type="project" value="InterPro"/>
</dbReference>
<reference evidence="6 7" key="1">
    <citation type="journal article" date="2015" name="Antonie Van Leeuwenhoek">
        <title>Tamlana nanhaiensis sp. nov., isolated from surface seawater collected from the South China Sea.</title>
        <authorList>
            <person name="Liu X."/>
            <person name="Lai Q."/>
            <person name="Du Y."/>
            <person name="Li G."/>
            <person name="Sun F."/>
            <person name="Shao Z."/>
        </authorList>
    </citation>
    <scope>NUCLEOTIDE SEQUENCE [LARGE SCALE GENOMIC DNA]</scope>
    <source>
        <strain evidence="6 7">FHC16</strain>
    </source>
</reference>
<evidence type="ECO:0000256" key="4">
    <source>
        <dbReference type="ARBA" id="ARBA00023295"/>
    </source>
</evidence>
<dbReference type="GO" id="GO:0004553">
    <property type="term" value="F:hydrolase activity, hydrolyzing O-glycosyl compounds"/>
    <property type="evidence" value="ECO:0007669"/>
    <property type="project" value="InterPro"/>
</dbReference>
<dbReference type="Proteomes" id="UP000032361">
    <property type="component" value="Unassembled WGS sequence"/>
</dbReference>
<sequence length="308" mass="35885">MADKPLFRDPVFDGAADPSIQWNNKEKEWFMFYTNRRASDTTANGVSWVHGTKIGIATSQNGAKWNYKGTCNIEYNLEDVTYWAPDVLEHNGTYHMYLTIVPGIFNDWYHPRYIIHLTSDNLVDWKFQSQLKLASERCIDADVFQLPNGTWRMYYNNENDGKSIYYADSKDLYTWEDSGKKVVKDRGEGPNVFRWKDKNWMVNDAWRGLGVYSSTDFENWQRQPENILETPGTGEDDRVKGGHPDIVINTDKAYVFYFTHPGRTPENEGKDTYETRRTTIQVAELEYENGSLICNRNKPTYINLKSPK</sequence>
<keyword evidence="3 5" id="KW-0378">Hydrolase</keyword>
<gene>
    <name evidence="6" type="ORF">PK35_03135</name>
</gene>
<organism evidence="6 7">
    <name type="scientific">Neotamlana nanhaiensis</name>
    <dbReference type="NCBI Taxonomy" id="1382798"/>
    <lineage>
        <taxon>Bacteria</taxon>
        <taxon>Pseudomonadati</taxon>
        <taxon>Bacteroidota</taxon>
        <taxon>Flavobacteriia</taxon>
        <taxon>Flavobacteriales</taxon>
        <taxon>Flavobacteriaceae</taxon>
        <taxon>Neotamlana</taxon>
    </lineage>
</organism>
<dbReference type="Pfam" id="PF04616">
    <property type="entry name" value="Glyco_hydro_43"/>
    <property type="match status" value="1"/>
</dbReference>
<evidence type="ECO:0000313" key="7">
    <source>
        <dbReference type="Proteomes" id="UP000032361"/>
    </source>
</evidence>
<dbReference type="InterPro" id="IPR050727">
    <property type="entry name" value="GH43_arabinanases"/>
</dbReference>
<dbReference type="AlphaFoldDB" id="A0A0D7W6U3"/>
<comment type="similarity">
    <text evidence="2 5">Belongs to the glycosyl hydrolase 43 family.</text>
</comment>
<dbReference type="InterPro" id="IPR006710">
    <property type="entry name" value="Glyco_hydro_43"/>
</dbReference>
<accession>A0A0D7W6U3</accession>
<proteinExistence type="inferred from homology"/>
<keyword evidence="4 5" id="KW-0326">Glycosidase</keyword>
<dbReference type="STRING" id="1382798.PK35_03135"/>
<evidence type="ECO:0000256" key="3">
    <source>
        <dbReference type="ARBA" id="ARBA00022801"/>
    </source>
</evidence>
<dbReference type="PANTHER" id="PTHR43301">
    <property type="entry name" value="ARABINAN ENDO-1,5-ALPHA-L-ARABINOSIDASE"/>
    <property type="match status" value="1"/>
</dbReference>
<name>A0A0D7W6U3_9FLAO</name>
<evidence type="ECO:0000256" key="2">
    <source>
        <dbReference type="ARBA" id="ARBA00009865"/>
    </source>
</evidence>
<keyword evidence="7" id="KW-1185">Reference proteome</keyword>
<protein>
    <submittedName>
        <fullName evidence="6">Glycosyl hydrolase</fullName>
    </submittedName>
</protein>
<dbReference type="EMBL" id="JTDV01000001">
    <property type="protein sequence ID" value="KJD34836.1"/>
    <property type="molecule type" value="Genomic_DNA"/>
</dbReference>
<comment type="caution">
    <text evidence="6">The sequence shown here is derived from an EMBL/GenBank/DDBJ whole genome shotgun (WGS) entry which is preliminary data.</text>
</comment>
<evidence type="ECO:0000256" key="1">
    <source>
        <dbReference type="ARBA" id="ARBA00004834"/>
    </source>
</evidence>
<evidence type="ECO:0000313" key="6">
    <source>
        <dbReference type="EMBL" id="KJD34836.1"/>
    </source>
</evidence>
<comment type="pathway">
    <text evidence="1">Glycan metabolism; L-arabinan degradation.</text>
</comment>
<dbReference type="InterPro" id="IPR023296">
    <property type="entry name" value="Glyco_hydro_beta-prop_sf"/>
</dbReference>
<evidence type="ECO:0000256" key="5">
    <source>
        <dbReference type="RuleBase" id="RU361187"/>
    </source>
</evidence>
<dbReference type="CDD" id="cd08984">
    <property type="entry name" value="GH43-like"/>
    <property type="match status" value="1"/>
</dbReference>
<dbReference type="SUPFAM" id="SSF75005">
    <property type="entry name" value="Arabinanase/levansucrase/invertase"/>
    <property type="match status" value="1"/>
</dbReference>
<dbReference type="PATRIC" id="fig|1382798.3.peg.638"/>